<dbReference type="Pfam" id="PF13692">
    <property type="entry name" value="Glyco_trans_1_4"/>
    <property type="match status" value="1"/>
</dbReference>
<gene>
    <name evidence="2" type="ORF">HJG44_12415</name>
</gene>
<evidence type="ECO:0000313" key="3">
    <source>
        <dbReference type="Proteomes" id="UP000564885"/>
    </source>
</evidence>
<keyword evidence="2" id="KW-0808">Transferase</keyword>
<proteinExistence type="predicted"/>
<comment type="caution">
    <text evidence="2">The sequence shown here is derived from an EMBL/GenBank/DDBJ whole genome shotgun (WGS) entry which is preliminary data.</text>
</comment>
<evidence type="ECO:0000313" key="2">
    <source>
        <dbReference type="EMBL" id="NNM73184.1"/>
    </source>
</evidence>
<dbReference type="CDD" id="cd04950">
    <property type="entry name" value="GT4_TuaH-like"/>
    <property type="match status" value="1"/>
</dbReference>
<name>A0A849I666_9HYPH</name>
<accession>A0A849I666</accession>
<dbReference type="AlphaFoldDB" id="A0A849I666"/>
<sequence>MVTRNGEAAFPPGSLQVSRGPEARLGRERERKPLLLCLSHLRWDFVWQRPQHLLTRAARDFTVVVFEEPVWRDAAAPHLEVTRRRGDIRIAVPVLPHGTDDLEAVGAQRKLLERFLAGEPATSRVFWYYTPMAMAFSGHLPADAVVYDNMDELSAFRGASPEMLANEEDLFARADLVFTGGMSLYEAKRHRHPSVHPFPSSIDAAHFARARTERADPADQAGIPRPRLGFFGVIDERMDLDLVGAVADARPDWQVVMLGPVAKIDPEILPRRPNLHWLGPKTYEELPRYLSGWDVGLMPFALNESTRFISPTKTPEFLAAGVPVVSTPITDVIRPYGQKGLVEIAGDAAGMIAAAERLMARPKAAWLQRVDRHLATGSWDATWAAMRRLIDDALGEPVASPAGVPAVAGTAVSLPAE</sequence>
<organism evidence="2 3">
    <name type="scientific">Enterovirga aerilata</name>
    <dbReference type="NCBI Taxonomy" id="2730920"/>
    <lineage>
        <taxon>Bacteria</taxon>
        <taxon>Pseudomonadati</taxon>
        <taxon>Pseudomonadota</taxon>
        <taxon>Alphaproteobacteria</taxon>
        <taxon>Hyphomicrobiales</taxon>
        <taxon>Methylobacteriaceae</taxon>
        <taxon>Enterovirga</taxon>
    </lineage>
</organism>
<reference evidence="2 3" key="1">
    <citation type="submission" date="2020-04" db="EMBL/GenBank/DDBJ databases">
        <title>Enterovirga sp. isolate from soil.</title>
        <authorList>
            <person name="Chea S."/>
            <person name="Kim D.-U."/>
        </authorList>
    </citation>
    <scope>NUCLEOTIDE SEQUENCE [LARGE SCALE GENOMIC DNA]</scope>
    <source>
        <strain evidence="2 3">DB1703</strain>
    </source>
</reference>
<dbReference type="GO" id="GO:0016740">
    <property type="term" value="F:transferase activity"/>
    <property type="evidence" value="ECO:0007669"/>
    <property type="project" value="UniProtKB-KW"/>
</dbReference>
<dbReference type="Proteomes" id="UP000564885">
    <property type="component" value="Unassembled WGS sequence"/>
</dbReference>
<protein>
    <submittedName>
        <fullName evidence="2">Glycosyltransferase family 1 protein</fullName>
    </submittedName>
</protein>
<dbReference type="SUPFAM" id="SSF53756">
    <property type="entry name" value="UDP-Glycosyltransferase/glycogen phosphorylase"/>
    <property type="match status" value="1"/>
</dbReference>
<dbReference type="RefSeq" id="WP_171218673.1">
    <property type="nucleotide sequence ID" value="NZ_JABEPP010000003.1"/>
</dbReference>
<dbReference type="EMBL" id="JABEPP010000003">
    <property type="protein sequence ID" value="NNM73184.1"/>
    <property type="molecule type" value="Genomic_DNA"/>
</dbReference>
<feature type="region of interest" description="Disordered" evidence="1">
    <location>
        <begin position="1"/>
        <end position="24"/>
    </location>
</feature>
<keyword evidence="3" id="KW-1185">Reference proteome</keyword>
<dbReference type="PANTHER" id="PTHR12526:SF630">
    <property type="entry name" value="GLYCOSYLTRANSFERASE"/>
    <property type="match status" value="1"/>
</dbReference>
<dbReference type="PANTHER" id="PTHR12526">
    <property type="entry name" value="GLYCOSYLTRANSFERASE"/>
    <property type="match status" value="1"/>
</dbReference>
<evidence type="ECO:0000256" key="1">
    <source>
        <dbReference type="SAM" id="MobiDB-lite"/>
    </source>
</evidence>
<dbReference type="Gene3D" id="3.40.50.2000">
    <property type="entry name" value="Glycogen Phosphorylase B"/>
    <property type="match status" value="1"/>
</dbReference>